<dbReference type="PANTHER" id="PTHR36986">
    <property type="entry name" value="UPF0643 PROTEIN PB2B2.08"/>
    <property type="match status" value="1"/>
</dbReference>
<reference evidence="2 3" key="1">
    <citation type="journal article" date="2016" name="Genome Announc.">
        <title>Draft Whole-Genome Sequence of Trichoderma gamsii T6085, a Promising Biocontrol Agent of Fusarium Head Blight on Wheat.</title>
        <authorList>
            <person name="Baroncelli R."/>
            <person name="Zapparata A."/>
            <person name="Piaggeschi G."/>
            <person name="Sarrocco S."/>
            <person name="Vannacci G."/>
        </authorList>
    </citation>
    <scope>NUCLEOTIDE SEQUENCE [LARGE SCALE GENOMIC DNA]</scope>
    <source>
        <strain evidence="2 3">T6085</strain>
    </source>
</reference>
<dbReference type="GeneID" id="29989062"/>
<dbReference type="Proteomes" id="UP000054821">
    <property type="component" value="Unassembled WGS sequence"/>
</dbReference>
<dbReference type="PANTHER" id="PTHR36986:SF1">
    <property type="entry name" value="UPF0643 PROTEIN PB2B2.08"/>
    <property type="match status" value="1"/>
</dbReference>
<dbReference type="EMBL" id="JPDN02000023">
    <property type="protein sequence ID" value="PON24329.1"/>
    <property type="molecule type" value="Genomic_DNA"/>
</dbReference>
<protein>
    <submittedName>
        <fullName evidence="1">Uncharacterized protein</fullName>
    </submittedName>
</protein>
<dbReference type="AlphaFoldDB" id="A0A0W7VEA6"/>
<dbReference type="RefSeq" id="XP_018657861.1">
    <property type="nucleotide sequence ID" value="XM_018808979.1"/>
</dbReference>
<comment type="caution">
    <text evidence="1">The sequence shown here is derived from an EMBL/GenBank/DDBJ whole genome shotgun (WGS) entry which is preliminary data.</text>
</comment>
<name>A0A0W7VEA6_9HYPO</name>
<organism evidence="1 4">
    <name type="scientific">Trichoderma gamsii</name>
    <dbReference type="NCBI Taxonomy" id="398673"/>
    <lineage>
        <taxon>Eukaryota</taxon>
        <taxon>Fungi</taxon>
        <taxon>Dikarya</taxon>
        <taxon>Ascomycota</taxon>
        <taxon>Pezizomycotina</taxon>
        <taxon>Sordariomycetes</taxon>
        <taxon>Hypocreomycetidae</taxon>
        <taxon>Hypocreales</taxon>
        <taxon>Hypocreaceae</taxon>
        <taxon>Trichoderma</taxon>
    </lineage>
</organism>
<evidence type="ECO:0000313" key="3">
    <source>
        <dbReference type="Proteomes" id="UP000054821"/>
    </source>
</evidence>
<dbReference type="EMBL" id="MTYH01000105">
    <property type="protein sequence ID" value="PNP38341.1"/>
    <property type="molecule type" value="Genomic_DNA"/>
</dbReference>
<dbReference type="Proteomes" id="UP000236546">
    <property type="component" value="Unassembled WGS sequence"/>
</dbReference>
<reference evidence="1 4" key="2">
    <citation type="submission" date="2017-02" db="EMBL/GenBank/DDBJ databases">
        <title>Genomes of Trichoderma spp. with biocontrol activity.</title>
        <authorList>
            <person name="Gardiner D."/>
            <person name="Kazan K."/>
            <person name="Vos C."/>
            <person name="Harvey P."/>
        </authorList>
    </citation>
    <scope>NUCLEOTIDE SEQUENCE [LARGE SCALE GENOMIC DNA]</scope>
    <source>
        <strain evidence="1 4">A5MH</strain>
    </source>
</reference>
<evidence type="ECO:0000313" key="1">
    <source>
        <dbReference type="EMBL" id="PNP38341.1"/>
    </source>
</evidence>
<accession>A0A0W7VEA6</accession>
<evidence type="ECO:0000313" key="4">
    <source>
        <dbReference type="Proteomes" id="UP000236546"/>
    </source>
</evidence>
<proteinExistence type="predicted"/>
<reference evidence="2" key="3">
    <citation type="submission" date="2017-08" db="EMBL/GenBank/DDBJ databases">
        <title>Trichoderma gamsii strain T6085, whole genome shotgun sequencing project.</title>
        <authorList>
            <person name="Baroncelli R."/>
        </authorList>
    </citation>
    <scope>NUCLEOTIDE SEQUENCE</scope>
    <source>
        <strain evidence="2">T6085</strain>
    </source>
</reference>
<dbReference type="OrthoDB" id="2140489at2759"/>
<evidence type="ECO:0000313" key="2">
    <source>
        <dbReference type="EMBL" id="PON24329.1"/>
    </source>
</evidence>
<keyword evidence="3" id="KW-1185">Reference proteome</keyword>
<sequence length="214" mass="24525">MAAQIELVQPIDVPSLTKEVTPVISELSALDEERFVLKSPYSERPHLLDLETVSHEAGLLAKALRTLKPIREDYATASYEESFNWPEVIAEVKRLSQKSGKEFKEISFYIVAFRSKILTYTDYDYLCELDKAAHAEAVASGGFLKYWFGEPDDELQNLSTCVWCSREAAMVGGRGPAHRKAVSVTRHQYAYYNIDQHRLTIRDNVDDWSISWWK</sequence>
<gene>
    <name evidence="2" type="ORF">TGAM01_v206660</name>
    <name evidence="1" type="ORF">TGAMA5MH_09699</name>
</gene>